<organism evidence="1 2">
    <name type="scientific">Pedobacter steynii</name>
    <dbReference type="NCBI Taxonomy" id="430522"/>
    <lineage>
        <taxon>Bacteria</taxon>
        <taxon>Pseudomonadati</taxon>
        <taxon>Bacteroidota</taxon>
        <taxon>Sphingobacteriia</taxon>
        <taxon>Sphingobacteriales</taxon>
        <taxon>Sphingobacteriaceae</taxon>
        <taxon>Pedobacter</taxon>
    </lineage>
</organism>
<gene>
    <name evidence="1" type="ORF">BFS30_04835</name>
</gene>
<dbReference type="InterPro" id="IPR046233">
    <property type="entry name" value="DUF6266"/>
</dbReference>
<proteinExistence type="predicted"/>
<accession>A0A1D7QCX4</accession>
<dbReference type="RefSeq" id="WP_069378234.1">
    <property type="nucleotide sequence ID" value="NZ_CP017141.1"/>
</dbReference>
<dbReference type="Proteomes" id="UP000094313">
    <property type="component" value="Chromosome"/>
</dbReference>
<protein>
    <submittedName>
        <fullName evidence="1">Uncharacterized protein</fullName>
    </submittedName>
</protein>
<dbReference type="Pfam" id="PF19781">
    <property type="entry name" value="DUF6266"/>
    <property type="match status" value="1"/>
</dbReference>
<sequence>MGTYKKGILGSFRGIIGTVIGSIWNGIHYMRSLPEPSSKSPSTEQMNIRFRFSLIGSFVKLMQAHIAEGYQSFTNGMTPANAATGYHLKNAITGMAPDYQIDFPKVILSVGKLNKARNIKAVPAVGGEIDCDWEMSSFTEYDEKLDSATFVVYNPERNMVVSARKAITRSALKYKMLVPFDFVGDEVHLWMYFVSPSGKSVSNSNYLGKITVL</sequence>
<dbReference type="KEGG" id="psty:BFS30_04835"/>
<evidence type="ECO:0000313" key="1">
    <source>
        <dbReference type="EMBL" id="AOM76538.1"/>
    </source>
</evidence>
<keyword evidence="2" id="KW-1185">Reference proteome</keyword>
<name>A0A1D7QCX4_9SPHI</name>
<reference evidence="1 2" key="1">
    <citation type="submission" date="2016-08" db="EMBL/GenBank/DDBJ databases">
        <authorList>
            <person name="Seilhamer J.J."/>
        </authorList>
    </citation>
    <scope>NUCLEOTIDE SEQUENCE [LARGE SCALE GENOMIC DNA]</scope>
    <source>
        <strain evidence="1 2">DX4</strain>
    </source>
</reference>
<dbReference type="OrthoDB" id="665435at2"/>
<dbReference type="AlphaFoldDB" id="A0A1D7QCX4"/>
<dbReference type="EMBL" id="CP017141">
    <property type="protein sequence ID" value="AOM76538.1"/>
    <property type="molecule type" value="Genomic_DNA"/>
</dbReference>
<evidence type="ECO:0000313" key="2">
    <source>
        <dbReference type="Proteomes" id="UP000094313"/>
    </source>
</evidence>